<dbReference type="PRINTS" id="PR00944">
    <property type="entry name" value="CUEXPORT"/>
</dbReference>
<dbReference type="PROSITE" id="PS50846">
    <property type="entry name" value="HMA_2"/>
    <property type="match status" value="1"/>
</dbReference>
<evidence type="ECO:0000256" key="1">
    <source>
        <dbReference type="ARBA" id="ARBA00022723"/>
    </source>
</evidence>
<reference evidence="4" key="1">
    <citation type="submission" date="2017-06" db="EMBL/GenBank/DDBJ databases">
        <authorList>
            <person name="Varghese N."/>
            <person name="Submissions S."/>
        </authorList>
    </citation>
    <scope>NUCLEOTIDE SEQUENCE [LARGE SCALE GENOMIC DNA]</scope>
    <source>
        <strain evidence="4">JCM 23211</strain>
    </source>
</reference>
<evidence type="ECO:0000259" key="2">
    <source>
        <dbReference type="PROSITE" id="PS50846"/>
    </source>
</evidence>
<dbReference type="GO" id="GO:0005507">
    <property type="term" value="F:copper ion binding"/>
    <property type="evidence" value="ECO:0007669"/>
    <property type="project" value="InterPro"/>
</dbReference>
<dbReference type="CDD" id="cd00371">
    <property type="entry name" value="HMA"/>
    <property type="match status" value="1"/>
</dbReference>
<sequence>MESNYVVEGMTCQHCAASVSEEISELTGVTDVKVDVASGKVVVFSDNTIEDSAVAAAVTEAGYRLAS</sequence>
<proteinExistence type="predicted"/>
<feature type="domain" description="HMA" evidence="2">
    <location>
        <begin position="1"/>
        <end position="66"/>
    </location>
</feature>
<keyword evidence="4" id="KW-1185">Reference proteome</keyword>
<dbReference type="InterPro" id="IPR036163">
    <property type="entry name" value="HMA_dom_sf"/>
</dbReference>
<dbReference type="InterPro" id="IPR017969">
    <property type="entry name" value="Heavy-metal-associated_CS"/>
</dbReference>
<organism evidence="3 4">
    <name type="scientific">Rhodococcoides kyotonense</name>
    <dbReference type="NCBI Taxonomy" id="398843"/>
    <lineage>
        <taxon>Bacteria</taxon>
        <taxon>Bacillati</taxon>
        <taxon>Actinomycetota</taxon>
        <taxon>Actinomycetes</taxon>
        <taxon>Mycobacteriales</taxon>
        <taxon>Nocardiaceae</taxon>
        <taxon>Rhodococcoides</taxon>
    </lineage>
</organism>
<evidence type="ECO:0000313" key="3">
    <source>
        <dbReference type="EMBL" id="SNT38060.1"/>
    </source>
</evidence>
<name>A0A239M6H8_9NOCA</name>
<dbReference type="InterPro" id="IPR000428">
    <property type="entry name" value="Cu-bd"/>
</dbReference>
<dbReference type="RefSeq" id="WP_371829044.1">
    <property type="nucleotide sequence ID" value="NZ_FZOW01000016.1"/>
</dbReference>
<keyword evidence="1" id="KW-0479">Metal-binding</keyword>
<evidence type="ECO:0000313" key="4">
    <source>
        <dbReference type="Proteomes" id="UP000198327"/>
    </source>
</evidence>
<protein>
    <submittedName>
        <fullName evidence="3">Copper chaperone CopZ</fullName>
    </submittedName>
</protein>
<dbReference type="Pfam" id="PF00403">
    <property type="entry name" value="HMA"/>
    <property type="match status" value="1"/>
</dbReference>
<dbReference type="EMBL" id="FZOW01000016">
    <property type="protein sequence ID" value="SNT38060.1"/>
    <property type="molecule type" value="Genomic_DNA"/>
</dbReference>
<dbReference type="PROSITE" id="PS01047">
    <property type="entry name" value="HMA_1"/>
    <property type="match status" value="1"/>
</dbReference>
<dbReference type="Gene3D" id="3.30.70.100">
    <property type="match status" value="1"/>
</dbReference>
<dbReference type="GO" id="GO:0006825">
    <property type="term" value="P:copper ion transport"/>
    <property type="evidence" value="ECO:0007669"/>
    <property type="project" value="InterPro"/>
</dbReference>
<accession>A0A239M6H8</accession>
<dbReference type="SUPFAM" id="SSF55008">
    <property type="entry name" value="HMA, heavy metal-associated domain"/>
    <property type="match status" value="1"/>
</dbReference>
<gene>
    <name evidence="3" type="ORF">SAMN05421642_11639</name>
</gene>
<dbReference type="InterPro" id="IPR006121">
    <property type="entry name" value="HMA_dom"/>
</dbReference>
<dbReference type="AlphaFoldDB" id="A0A239M6H8"/>
<dbReference type="Proteomes" id="UP000198327">
    <property type="component" value="Unassembled WGS sequence"/>
</dbReference>
<dbReference type="STRING" id="398843.A3K89_23775"/>